<protein>
    <recommendedName>
        <fullName evidence="5">Peptidyl-prolyl cis-trans isomerase</fullName>
        <ecNumber evidence="5">5.2.1.8</ecNumber>
    </recommendedName>
</protein>
<evidence type="ECO:0000256" key="5">
    <source>
        <dbReference type="RuleBase" id="RU003915"/>
    </source>
</evidence>
<comment type="catalytic activity">
    <reaction evidence="1 4 5">
        <text>[protein]-peptidylproline (omega=180) = [protein]-peptidylproline (omega=0)</text>
        <dbReference type="Rhea" id="RHEA:16237"/>
        <dbReference type="Rhea" id="RHEA-COMP:10747"/>
        <dbReference type="Rhea" id="RHEA-COMP:10748"/>
        <dbReference type="ChEBI" id="CHEBI:83833"/>
        <dbReference type="ChEBI" id="CHEBI:83834"/>
        <dbReference type="EC" id="5.2.1.8"/>
    </reaction>
</comment>
<dbReference type="Proteomes" id="UP000676967">
    <property type="component" value="Chromosome"/>
</dbReference>
<evidence type="ECO:0000256" key="1">
    <source>
        <dbReference type="ARBA" id="ARBA00000971"/>
    </source>
</evidence>
<feature type="region of interest" description="Disordered" evidence="6">
    <location>
        <begin position="1"/>
        <end position="21"/>
    </location>
</feature>
<sequence>MARKYPRLRAAETSALDSPIPARISVGAVPANLDFTGRHRTSPVGGRVSYRRAVPDSVTSRSAADKRAAARPPRNSAGGPPLKTKADKRAEAKAAKARARARQKRREMLTMAGAAAVVLALVVGLFVWINSSSEPTSVATSPTATATTDAAAAPTESAAAFPPVPAGADPALSKKPVVKAGTGSVTKLKTTTLIKGTGPAVRSGQTVDVNYVGVTYADGKEFDSSWSRSQPFSFQVGAGRVIPGWDKGLLGVEVGSRVQLDIPAAMAYGEKASPPQPAGTLRFVVDVLAAS</sequence>
<dbReference type="PANTHER" id="PTHR45779:SF7">
    <property type="entry name" value="PEPTIDYLPROLYL ISOMERASE"/>
    <property type="match status" value="1"/>
</dbReference>
<dbReference type="InterPro" id="IPR001179">
    <property type="entry name" value="PPIase_FKBP_dom"/>
</dbReference>
<keyword evidence="3 4" id="KW-0413">Isomerase</keyword>
<dbReference type="EC" id="5.2.1.8" evidence="5"/>
<evidence type="ECO:0000256" key="6">
    <source>
        <dbReference type="SAM" id="MobiDB-lite"/>
    </source>
</evidence>
<dbReference type="InterPro" id="IPR044609">
    <property type="entry name" value="FKBP2/11"/>
</dbReference>
<keyword evidence="10" id="KW-1185">Reference proteome</keyword>
<dbReference type="PANTHER" id="PTHR45779">
    <property type="entry name" value="PEPTIDYLPROLYL ISOMERASE"/>
    <property type="match status" value="1"/>
</dbReference>
<dbReference type="Pfam" id="PF00254">
    <property type="entry name" value="FKBP_C"/>
    <property type="match status" value="1"/>
</dbReference>
<evidence type="ECO:0000256" key="2">
    <source>
        <dbReference type="ARBA" id="ARBA00023110"/>
    </source>
</evidence>
<name>A0ABM7M842_9ACTN</name>
<proteinExistence type="inferred from homology"/>
<evidence type="ECO:0000256" key="7">
    <source>
        <dbReference type="SAM" id="Phobius"/>
    </source>
</evidence>
<keyword evidence="2 4" id="KW-0697">Rotamase</keyword>
<evidence type="ECO:0000256" key="3">
    <source>
        <dbReference type="ARBA" id="ARBA00023235"/>
    </source>
</evidence>
<organism evidence="9 10">
    <name type="scientific">Actinoplanes ianthinogenes</name>
    <dbReference type="NCBI Taxonomy" id="122358"/>
    <lineage>
        <taxon>Bacteria</taxon>
        <taxon>Bacillati</taxon>
        <taxon>Actinomycetota</taxon>
        <taxon>Actinomycetes</taxon>
        <taxon>Micromonosporales</taxon>
        <taxon>Micromonosporaceae</taxon>
        <taxon>Actinoplanes</taxon>
    </lineage>
</organism>
<dbReference type="Gene3D" id="3.10.50.40">
    <property type="match status" value="1"/>
</dbReference>
<comment type="similarity">
    <text evidence="5">Belongs to the FKBP-type PPIase family.</text>
</comment>
<keyword evidence="7" id="KW-0812">Transmembrane</keyword>
<dbReference type="InterPro" id="IPR046357">
    <property type="entry name" value="PPIase_dom_sf"/>
</dbReference>
<evidence type="ECO:0000259" key="8">
    <source>
        <dbReference type="PROSITE" id="PS50059"/>
    </source>
</evidence>
<evidence type="ECO:0000256" key="4">
    <source>
        <dbReference type="PROSITE-ProRule" id="PRU00277"/>
    </source>
</evidence>
<reference evidence="9 10" key="1">
    <citation type="submission" date="2020-08" db="EMBL/GenBank/DDBJ databases">
        <title>Whole genome shotgun sequence of Actinoplanes ianthinogenes NBRC 13996.</title>
        <authorList>
            <person name="Komaki H."/>
            <person name="Tamura T."/>
        </authorList>
    </citation>
    <scope>NUCLEOTIDE SEQUENCE [LARGE SCALE GENOMIC DNA]</scope>
    <source>
        <strain evidence="9 10">NBRC 13996</strain>
    </source>
</reference>
<feature type="domain" description="PPIase FKBP-type" evidence="8">
    <location>
        <begin position="204"/>
        <end position="291"/>
    </location>
</feature>
<evidence type="ECO:0000313" key="10">
    <source>
        <dbReference type="Proteomes" id="UP000676967"/>
    </source>
</evidence>
<feature type="region of interest" description="Disordered" evidence="6">
    <location>
        <begin position="35"/>
        <end position="95"/>
    </location>
</feature>
<keyword evidence="7" id="KW-0472">Membrane</keyword>
<gene>
    <name evidence="9" type="ORF">Aiant_84340</name>
</gene>
<dbReference type="SUPFAM" id="SSF54534">
    <property type="entry name" value="FKBP-like"/>
    <property type="match status" value="1"/>
</dbReference>
<dbReference type="PROSITE" id="PS50059">
    <property type="entry name" value="FKBP_PPIASE"/>
    <property type="match status" value="1"/>
</dbReference>
<accession>A0ABM7M842</accession>
<evidence type="ECO:0000313" key="9">
    <source>
        <dbReference type="EMBL" id="BCJ47777.1"/>
    </source>
</evidence>
<keyword evidence="7" id="KW-1133">Transmembrane helix</keyword>
<feature type="transmembrane region" description="Helical" evidence="7">
    <location>
        <begin position="108"/>
        <end position="129"/>
    </location>
</feature>
<dbReference type="EMBL" id="AP023356">
    <property type="protein sequence ID" value="BCJ47777.1"/>
    <property type="molecule type" value="Genomic_DNA"/>
</dbReference>
<feature type="compositionally biased region" description="Basic and acidic residues" evidence="6">
    <location>
        <begin position="84"/>
        <end position="94"/>
    </location>
</feature>